<dbReference type="Proteomes" id="UP000828390">
    <property type="component" value="Unassembled WGS sequence"/>
</dbReference>
<keyword evidence="1" id="KW-0863">Zinc-finger</keyword>
<sequence>MEDLLLKCDVHTDEKLKMFCQDHSQLCCSDCVLLNHRQCTNVALISESAKKLKRHYWI</sequence>
<dbReference type="Pfam" id="PF00643">
    <property type="entry name" value="zf-B_box"/>
    <property type="match status" value="1"/>
</dbReference>
<protein>
    <recommendedName>
        <fullName evidence="2">B box-type domain-containing protein</fullName>
    </recommendedName>
</protein>
<reference evidence="3" key="1">
    <citation type="journal article" date="2019" name="bioRxiv">
        <title>The Genome of the Zebra Mussel, Dreissena polymorpha: A Resource for Invasive Species Research.</title>
        <authorList>
            <person name="McCartney M.A."/>
            <person name="Auch B."/>
            <person name="Kono T."/>
            <person name="Mallez S."/>
            <person name="Zhang Y."/>
            <person name="Obille A."/>
            <person name="Becker A."/>
            <person name="Abrahante J.E."/>
            <person name="Garbe J."/>
            <person name="Badalamenti J.P."/>
            <person name="Herman A."/>
            <person name="Mangelson H."/>
            <person name="Liachko I."/>
            <person name="Sullivan S."/>
            <person name="Sone E.D."/>
            <person name="Koren S."/>
            <person name="Silverstein K.A.T."/>
            <person name="Beckman K.B."/>
            <person name="Gohl D.M."/>
        </authorList>
    </citation>
    <scope>NUCLEOTIDE SEQUENCE</scope>
    <source>
        <strain evidence="3">Duluth1</strain>
        <tissue evidence="3">Whole animal</tissue>
    </source>
</reference>
<dbReference type="AlphaFoldDB" id="A0A9D4DGT7"/>
<dbReference type="EMBL" id="JAIWYP010000010">
    <property type="protein sequence ID" value="KAH3749054.1"/>
    <property type="molecule type" value="Genomic_DNA"/>
</dbReference>
<dbReference type="InterPro" id="IPR000315">
    <property type="entry name" value="Znf_B-box"/>
</dbReference>
<keyword evidence="4" id="KW-1185">Reference proteome</keyword>
<dbReference type="Gene3D" id="3.30.160.60">
    <property type="entry name" value="Classic Zinc Finger"/>
    <property type="match status" value="1"/>
</dbReference>
<dbReference type="PROSITE" id="PS50119">
    <property type="entry name" value="ZF_BBOX"/>
    <property type="match status" value="1"/>
</dbReference>
<accession>A0A9D4DGT7</accession>
<proteinExistence type="predicted"/>
<evidence type="ECO:0000256" key="1">
    <source>
        <dbReference type="PROSITE-ProRule" id="PRU00024"/>
    </source>
</evidence>
<evidence type="ECO:0000259" key="2">
    <source>
        <dbReference type="PROSITE" id="PS50119"/>
    </source>
</evidence>
<evidence type="ECO:0000313" key="4">
    <source>
        <dbReference type="Proteomes" id="UP000828390"/>
    </source>
</evidence>
<dbReference type="GO" id="GO:0008270">
    <property type="term" value="F:zinc ion binding"/>
    <property type="evidence" value="ECO:0007669"/>
    <property type="project" value="UniProtKB-KW"/>
</dbReference>
<gene>
    <name evidence="3" type="ORF">DPMN_183544</name>
</gene>
<comment type="caution">
    <text evidence="3">The sequence shown here is derived from an EMBL/GenBank/DDBJ whole genome shotgun (WGS) entry which is preliminary data.</text>
</comment>
<reference evidence="3" key="2">
    <citation type="submission" date="2020-11" db="EMBL/GenBank/DDBJ databases">
        <authorList>
            <person name="McCartney M.A."/>
            <person name="Auch B."/>
            <person name="Kono T."/>
            <person name="Mallez S."/>
            <person name="Becker A."/>
            <person name="Gohl D.M."/>
            <person name="Silverstein K.A.T."/>
            <person name="Koren S."/>
            <person name="Bechman K.B."/>
            <person name="Herman A."/>
            <person name="Abrahante J.E."/>
            <person name="Garbe J."/>
        </authorList>
    </citation>
    <scope>NUCLEOTIDE SEQUENCE</scope>
    <source>
        <strain evidence="3">Duluth1</strain>
        <tissue evidence="3">Whole animal</tissue>
    </source>
</reference>
<dbReference type="SUPFAM" id="SSF57845">
    <property type="entry name" value="B-box zinc-binding domain"/>
    <property type="match status" value="1"/>
</dbReference>
<keyword evidence="1" id="KW-0862">Zinc</keyword>
<evidence type="ECO:0000313" key="3">
    <source>
        <dbReference type="EMBL" id="KAH3749054.1"/>
    </source>
</evidence>
<organism evidence="3 4">
    <name type="scientific">Dreissena polymorpha</name>
    <name type="common">Zebra mussel</name>
    <name type="synonym">Mytilus polymorpha</name>
    <dbReference type="NCBI Taxonomy" id="45954"/>
    <lineage>
        <taxon>Eukaryota</taxon>
        <taxon>Metazoa</taxon>
        <taxon>Spiralia</taxon>
        <taxon>Lophotrochozoa</taxon>
        <taxon>Mollusca</taxon>
        <taxon>Bivalvia</taxon>
        <taxon>Autobranchia</taxon>
        <taxon>Heteroconchia</taxon>
        <taxon>Euheterodonta</taxon>
        <taxon>Imparidentia</taxon>
        <taxon>Neoheterodontei</taxon>
        <taxon>Myida</taxon>
        <taxon>Dreissenoidea</taxon>
        <taxon>Dreissenidae</taxon>
        <taxon>Dreissena</taxon>
    </lineage>
</organism>
<feature type="domain" description="B box-type" evidence="2">
    <location>
        <begin position="3"/>
        <end position="47"/>
    </location>
</feature>
<keyword evidence="1" id="KW-0479">Metal-binding</keyword>
<name>A0A9D4DGT7_DREPO</name>